<comment type="caution">
    <text evidence="6">The sequence shown here is derived from an EMBL/GenBank/DDBJ whole genome shotgun (WGS) entry which is preliminary data.</text>
</comment>
<keyword evidence="7" id="KW-1185">Reference proteome</keyword>
<evidence type="ECO:0000256" key="4">
    <source>
        <dbReference type="ARBA" id="ARBA00047951"/>
    </source>
</evidence>
<dbReference type="Proteomes" id="UP001324115">
    <property type="component" value="Unassembled WGS sequence"/>
</dbReference>
<reference evidence="6 7" key="1">
    <citation type="journal article" date="2023" name="G3 (Bethesda)">
        <title>A haplotype-resolved chromosome-scale genome for Quercus rubra L. provides insights into the genetics of adaptive traits for red oak species.</title>
        <authorList>
            <person name="Kapoor B."/>
            <person name="Jenkins J."/>
            <person name="Schmutz J."/>
            <person name="Zhebentyayeva T."/>
            <person name="Kuelheim C."/>
            <person name="Coggeshall M."/>
            <person name="Heim C."/>
            <person name="Lasky J.R."/>
            <person name="Leites L."/>
            <person name="Islam-Faridi N."/>
            <person name="Romero-Severson J."/>
            <person name="DeLeo V.L."/>
            <person name="Lucas S.M."/>
            <person name="Lazic D."/>
            <person name="Gailing O."/>
            <person name="Carlson J."/>
            <person name="Staton M."/>
        </authorList>
    </citation>
    <scope>NUCLEOTIDE SEQUENCE [LARGE SCALE GENOMIC DNA]</scope>
    <source>
        <strain evidence="6">Pseudo-F2</strain>
    </source>
</reference>
<dbReference type="SMART" id="SM00220">
    <property type="entry name" value="S_TKc"/>
    <property type="match status" value="1"/>
</dbReference>
<evidence type="ECO:0000313" key="6">
    <source>
        <dbReference type="EMBL" id="KAK4584960.1"/>
    </source>
</evidence>
<dbReference type="InterPro" id="IPR000719">
    <property type="entry name" value="Prot_kinase_dom"/>
</dbReference>
<dbReference type="SUPFAM" id="SSF56112">
    <property type="entry name" value="Protein kinase-like (PK-like)"/>
    <property type="match status" value="1"/>
</dbReference>
<dbReference type="PROSITE" id="PS00108">
    <property type="entry name" value="PROTEIN_KINASE_ST"/>
    <property type="match status" value="1"/>
</dbReference>
<evidence type="ECO:0000313" key="7">
    <source>
        <dbReference type="Proteomes" id="UP001324115"/>
    </source>
</evidence>
<dbReference type="GO" id="GO:0007166">
    <property type="term" value="P:cell surface receptor signaling pathway"/>
    <property type="evidence" value="ECO:0007669"/>
    <property type="project" value="InterPro"/>
</dbReference>
<dbReference type="GO" id="GO:0005886">
    <property type="term" value="C:plasma membrane"/>
    <property type="evidence" value="ECO:0007669"/>
    <property type="project" value="TreeGrafter"/>
</dbReference>
<comment type="catalytic activity">
    <reaction evidence="4">
        <text>L-threonyl-[protein] + ATP = O-phospho-L-threonyl-[protein] + ADP + H(+)</text>
        <dbReference type="Rhea" id="RHEA:46608"/>
        <dbReference type="Rhea" id="RHEA-COMP:11060"/>
        <dbReference type="Rhea" id="RHEA-COMP:11605"/>
        <dbReference type="ChEBI" id="CHEBI:15378"/>
        <dbReference type="ChEBI" id="CHEBI:30013"/>
        <dbReference type="ChEBI" id="CHEBI:30616"/>
        <dbReference type="ChEBI" id="CHEBI:61977"/>
        <dbReference type="ChEBI" id="CHEBI:456216"/>
    </reaction>
</comment>
<protein>
    <recommendedName>
        <fullName evidence="5">Protein kinase domain-containing protein</fullName>
    </recommendedName>
</protein>
<name>A0AAN7F482_QUERU</name>
<dbReference type="PANTHER" id="PTHR27005">
    <property type="entry name" value="WALL-ASSOCIATED RECEPTOR KINASE-LIKE 21"/>
    <property type="match status" value="1"/>
</dbReference>
<dbReference type="EMBL" id="JAXUIC010000006">
    <property type="protein sequence ID" value="KAK4584960.1"/>
    <property type="molecule type" value="Genomic_DNA"/>
</dbReference>
<comment type="catalytic activity">
    <reaction evidence="3">
        <text>L-seryl-[protein] + ATP = O-phospho-L-seryl-[protein] + ADP + H(+)</text>
        <dbReference type="Rhea" id="RHEA:17989"/>
        <dbReference type="Rhea" id="RHEA-COMP:9863"/>
        <dbReference type="Rhea" id="RHEA-COMP:11604"/>
        <dbReference type="ChEBI" id="CHEBI:15378"/>
        <dbReference type="ChEBI" id="CHEBI:29999"/>
        <dbReference type="ChEBI" id="CHEBI:30616"/>
        <dbReference type="ChEBI" id="CHEBI:83421"/>
        <dbReference type="ChEBI" id="CHEBI:456216"/>
    </reaction>
</comment>
<dbReference type="InterPro" id="IPR011009">
    <property type="entry name" value="Kinase-like_dom_sf"/>
</dbReference>
<organism evidence="6 7">
    <name type="scientific">Quercus rubra</name>
    <name type="common">Northern red oak</name>
    <name type="synonym">Quercus borealis</name>
    <dbReference type="NCBI Taxonomy" id="3512"/>
    <lineage>
        <taxon>Eukaryota</taxon>
        <taxon>Viridiplantae</taxon>
        <taxon>Streptophyta</taxon>
        <taxon>Embryophyta</taxon>
        <taxon>Tracheophyta</taxon>
        <taxon>Spermatophyta</taxon>
        <taxon>Magnoliopsida</taxon>
        <taxon>eudicotyledons</taxon>
        <taxon>Gunneridae</taxon>
        <taxon>Pentapetalae</taxon>
        <taxon>rosids</taxon>
        <taxon>fabids</taxon>
        <taxon>Fagales</taxon>
        <taxon>Fagaceae</taxon>
        <taxon>Quercus</taxon>
    </lineage>
</organism>
<dbReference type="PROSITE" id="PS50011">
    <property type="entry name" value="PROTEIN_KINASE_DOM"/>
    <property type="match status" value="1"/>
</dbReference>
<evidence type="ECO:0000256" key="1">
    <source>
        <dbReference type="ARBA" id="ARBA00022741"/>
    </source>
</evidence>
<keyword evidence="2" id="KW-0067">ATP-binding</keyword>
<dbReference type="PANTHER" id="PTHR27005:SF543">
    <property type="entry name" value="NON-FUNCTIONAL PSEUDOKINASE ZED1-LIKE"/>
    <property type="match status" value="1"/>
</dbReference>
<keyword evidence="1" id="KW-0547">Nucleotide-binding</keyword>
<feature type="domain" description="Protein kinase" evidence="5">
    <location>
        <begin position="1"/>
        <end position="202"/>
    </location>
</feature>
<evidence type="ECO:0000259" key="5">
    <source>
        <dbReference type="PROSITE" id="PS50011"/>
    </source>
</evidence>
<dbReference type="InterPro" id="IPR008271">
    <property type="entry name" value="Ser/Thr_kinase_AS"/>
</dbReference>
<dbReference type="GO" id="GO:0004674">
    <property type="term" value="F:protein serine/threonine kinase activity"/>
    <property type="evidence" value="ECO:0007669"/>
    <property type="project" value="TreeGrafter"/>
</dbReference>
<evidence type="ECO:0000256" key="3">
    <source>
        <dbReference type="ARBA" id="ARBA00047558"/>
    </source>
</evidence>
<dbReference type="Pfam" id="PF00069">
    <property type="entry name" value="Pkinase"/>
    <property type="match status" value="1"/>
</dbReference>
<sequence length="203" mass="23029">MSTYNNVLKLIGCYLETQIPISVDHDGAQHQHEPLSWQSRLKIAGEIAHAISYLHTAFSRPIVHRDIKPGNVFLDQHDVAKLTEFSLSISIPEGETHVEDDVCGTALFLCPNYATTKLLTGQKLHYLLRTEYFDVEDFEDDIKKFTINELVDPAILAGEGGSVLQQLQCILQLALICREKDPKMRPTMVDVTKEPRKIERFIL</sequence>
<gene>
    <name evidence="6" type="ORF">RGQ29_022577</name>
</gene>
<dbReference type="Gene3D" id="1.10.510.10">
    <property type="entry name" value="Transferase(Phosphotransferase) domain 1"/>
    <property type="match status" value="1"/>
</dbReference>
<proteinExistence type="predicted"/>
<accession>A0AAN7F482</accession>
<dbReference type="InterPro" id="IPR045274">
    <property type="entry name" value="WAK-like"/>
</dbReference>
<dbReference type="AlphaFoldDB" id="A0AAN7F482"/>
<evidence type="ECO:0000256" key="2">
    <source>
        <dbReference type="ARBA" id="ARBA00022840"/>
    </source>
</evidence>
<dbReference type="GO" id="GO:0005524">
    <property type="term" value="F:ATP binding"/>
    <property type="evidence" value="ECO:0007669"/>
    <property type="project" value="UniProtKB-KW"/>
</dbReference>